<sequence>MRVTPRDLLPGRKRFRRSPQSVFLLALALIASLYLSLAPTSTHAATPTLLSQGKPATASSVQDAFTPNAAVDGDTGTRWSSLAADPQWLQVDLGSSQPLTQVVLNWETAYATAFQIQASTDGSTWNTLYSTTTGTGGTQTLTVSGSGRYVRMYGTQRATQWGYSLWEFQVYGGSGTPPATCGTTTAALGKPATASSTENAGTPASAAFDGNAGTRWSSAASDPQWVQVDLGSSQTLCGAQLIWETAYAKAYQIQVSDTGNANDWHTVYSTTTGPGGTENLSFDATGRYVRMYGTVRATQYGYSLWEFTILTPGGTGTPPGGGDGSCPWVGSTAPVATRVAQVMAQMTTAQKVSILHGNNNSSPYIGNITGIPSLCIPDIGLQDGPHGVGDGLGGVTQMPSANASAATWDTTLEQQYGSAIGAEFAGKGVQVALGPTLNIVRDPRWGRSFETFSEDPYLNGQLAAADIRGIQSQGVMAEMKHVAVYNIENPAGTVVVDKRTLQELYLPAFQAAVQQGSPAAAMCAYSVVNSVPACQNPDLMNTGLYQQANFGGFITSDWGGTHSTVESANAGLTVEMPNGYFYADFLAQAVASGTVSQATLDTMVSRLLTQFFAFGLFDKAPSGSNDATVTTPAHAQVALQGAEEGAVLLKNNGILPLSTATTHSIAVIGWDGGAGVQTIGGGSATVTSPGTVWPITGMQNRVAGTGTTVQYNDATNLASAVSLARGSDVAIVYASDNYGNEEHDTTTLDLPNNGGGSVAENDMIAQVAAANPHTIVVLNNNSAINMPWLNQVAGVFEAFYPGQQIGTAMAALLFGDVNPSGKLPVTFPKSLADVPANTPAQWPGTNGQVQYSESLNVGYKWYDTKNITPLFPFGFGLSYTTFGFSNLQVGALSGNTATVHVTVTNTGSRAGTDVAQLYVGDPASTGEPVHQLRGFQRVTLNPGQAQTLTFTVSTHDLAYWNTGSSNWTTAAGSYQILLGDSSRNLPVSGTLTVPTTVNGAAAPAAAPASVMAKAAGGATSTAASTAAGTATAAAGLSVPNPYGMSSPLHHAVDWVLDPNAAAGTSWTATGLPPGVTVDASGRLTGAGTAKGTYTVTVTARGASGASGAATFVWTVT</sequence>
<evidence type="ECO:0000256" key="4">
    <source>
        <dbReference type="ARBA" id="ARBA00022729"/>
    </source>
</evidence>
<evidence type="ECO:0000256" key="11">
    <source>
        <dbReference type="SAM" id="SignalP"/>
    </source>
</evidence>
<dbReference type="SUPFAM" id="SSF51445">
    <property type="entry name" value="(Trans)glycosidases"/>
    <property type="match status" value="1"/>
</dbReference>
<gene>
    <name evidence="13" type="ORF">SAMN05216267_100563</name>
</gene>
<dbReference type="Pfam" id="PF14310">
    <property type="entry name" value="Fn3-like"/>
    <property type="match status" value="1"/>
</dbReference>
<evidence type="ECO:0000313" key="13">
    <source>
        <dbReference type="EMBL" id="SEN42600.1"/>
    </source>
</evidence>
<dbReference type="Pfam" id="PF00933">
    <property type="entry name" value="Glyco_hydro_3"/>
    <property type="match status" value="1"/>
</dbReference>
<feature type="domain" description="F5/8 type C" evidence="12">
    <location>
        <begin position="38"/>
        <end position="173"/>
    </location>
</feature>
<dbReference type="PANTHER" id="PTHR42715">
    <property type="entry name" value="BETA-GLUCOSIDASE"/>
    <property type="match status" value="1"/>
</dbReference>
<feature type="compositionally biased region" description="Polar residues" evidence="10">
    <location>
        <begin position="193"/>
        <end position="202"/>
    </location>
</feature>
<keyword evidence="3" id="KW-0964">Secreted</keyword>
<dbReference type="SMART" id="SM01217">
    <property type="entry name" value="Fn3_like"/>
    <property type="match status" value="1"/>
</dbReference>
<dbReference type="Gene3D" id="2.60.120.260">
    <property type="entry name" value="Galactose-binding domain-like"/>
    <property type="match status" value="2"/>
</dbReference>
<feature type="domain" description="F5/8 type C" evidence="12">
    <location>
        <begin position="176"/>
        <end position="312"/>
    </location>
</feature>
<dbReference type="Gene3D" id="3.40.50.1700">
    <property type="entry name" value="Glycoside hydrolase family 3 C-terminal domain"/>
    <property type="match status" value="1"/>
</dbReference>
<dbReference type="AlphaFoldDB" id="A0A1H8GFM4"/>
<name>A0A1H8GFM4_9ACTN</name>
<feature type="signal peptide" evidence="11">
    <location>
        <begin position="1"/>
        <end position="44"/>
    </location>
</feature>
<evidence type="ECO:0000256" key="8">
    <source>
        <dbReference type="ARBA" id="ARBA00041601"/>
    </source>
</evidence>
<evidence type="ECO:0000256" key="2">
    <source>
        <dbReference type="ARBA" id="ARBA00005336"/>
    </source>
</evidence>
<evidence type="ECO:0000256" key="9">
    <source>
        <dbReference type="ARBA" id="ARBA00041808"/>
    </source>
</evidence>
<reference evidence="13 14" key="1">
    <citation type="submission" date="2016-10" db="EMBL/GenBank/DDBJ databases">
        <authorList>
            <person name="de Groot N.N."/>
        </authorList>
    </citation>
    <scope>NUCLEOTIDE SEQUENCE [LARGE SCALE GENOMIC DNA]</scope>
    <source>
        <strain evidence="13 14">CGMCC 4.2026</strain>
    </source>
</reference>
<feature type="chain" id="PRO_5010190936" description="Probable beta-glucosidase G" evidence="11">
    <location>
        <begin position="45"/>
        <end position="1116"/>
    </location>
</feature>
<dbReference type="GO" id="GO:0009251">
    <property type="term" value="P:glucan catabolic process"/>
    <property type="evidence" value="ECO:0007669"/>
    <property type="project" value="TreeGrafter"/>
</dbReference>
<dbReference type="InterPro" id="IPR001764">
    <property type="entry name" value="Glyco_hydro_3_N"/>
</dbReference>
<dbReference type="RefSeq" id="WP_079138881.1">
    <property type="nucleotide sequence ID" value="NZ_FODD01000005.1"/>
</dbReference>
<dbReference type="SUPFAM" id="SSF52279">
    <property type="entry name" value="Beta-D-glucan exohydrolase, C-terminal domain"/>
    <property type="match status" value="1"/>
</dbReference>
<accession>A0A1H8GFM4</accession>
<evidence type="ECO:0000256" key="5">
    <source>
        <dbReference type="ARBA" id="ARBA00022801"/>
    </source>
</evidence>
<dbReference type="InterPro" id="IPR026891">
    <property type="entry name" value="Fn3-like"/>
</dbReference>
<organism evidence="13 14">
    <name type="scientific">Actinacidiphila rubida</name>
    <dbReference type="NCBI Taxonomy" id="310780"/>
    <lineage>
        <taxon>Bacteria</taxon>
        <taxon>Bacillati</taxon>
        <taxon>Actinomycetota</taxon>
        <taxon>Actinomycetes</taxon>
        <taxon>Kitasatosporales</taxon>
        <taxon>Streptomycetaceae</taxon>
        <taxon>Actinacidiphila</taxon>
    </lineage>
</organism>
<dbReference type="STRING" id="310780.SAMN05216267_100563"/>
<dbReference type="PANTHER" id="PTHR42715:SF12">
    <property type="entry name" value="BETA-GLUCOSIDASE G-RELATED"/>
    <property type="match status" value="1"/>
</dbReference>
<dbReference type="PRINTS" id="PR00133">
    <property type="entry name" value="GLHYDRLASE3"/>
</dbReference>
<dbReference type="InterPro" id="IPR036962">
    <property type="entry name" value="Glyco_hydro_3_N_sf"/>
</dbReference>
<dbReference type="Pfam" id="PF00754">
    <property type="entry name" value="F5_F8_type_C"/>
    <property type="match status" value="2"/>
</dbReference>
<dbReference type="GO" id="GO:0005576">
    <property type="term" value="C:extracellular region"/>
    <property type="evidence" value="ECO:0007669"/>
    <property type="project" value="UniProtKB-SubCell"/>
</dbReference>
<dbReference type="Pfam" id="PF01915">
    <property type="entry name" value="Glyco_hydro_3_C"/>
    <property type="match status" value="1"/>
</dbReference>
<dbReference type="InterPro" id="IPR000421">
    <property type="entry name" value="FA58C"/>
</dbReference>
<keyword evidence="5" id="KW-0378">Hydrolase</keyword>
<keyword evidence="14" id="KW-1185">Reference proteome</keyword>
<dbReference type="Gene3D" id="3.20.20.300">
    <property type="entry name" value="Glycoside hydrolase, family 3, N-terminal domain"/>
    <property type="match status" value="1"/>
</dbReference>
<dbReference type="Proteomes" id="UP000181951">
    <property type="component" value="Unassembled WGS sequence"/>
</dbReference>
<evidence type="ECO:0000313" key="14">
    <source>
        <dbReference type="Proteomes" id="UP000181951"/>
    </source>
</evidence>
<protein>
    <recommendedName>
        <fullName evidence="6">Probable beta-glucosidase G</fullName>
    </recommendedName>
    <alternativeName>
        <fullName evidence="7">Beta-D-glucoside glucohydrolase G</fullName>
    </alternativeName>
    <alternativeName>
        <fullName evidence="8">Cellobiase G</fullName>
    </alternativeName>
    <alternativeName>
        <fullName evidence="9">Gentiobiase G</fullName>
    </alternativeName>
</protein>
<evidence type="ECO:0000259" key="12">
    <source>
        <dbReference type="PROSITE" id="PS50022"/>
    </source>
</evidence>
<dbReference type="InterPro" id="IPR050288">
    <property type="entry name" value="Cellulose_deg_GH3"/>
</dbReference>
<dbReference type="InterPro" id="IPR002772">
    <property type="entry name" value="Glyco_hydro_3_C"/>
</dbReference>
<comment type="similarity">
    <text evidence="2">Belongs to the glycosyl hydrolase 3 family.</text>
</comment>
<dbReference type="InterPro" id="IPR036881">
    <property type="entry name" value="Glyco_hydro_3_C_sf"/>
</dbReference>
<dbReference type="InterPro" id="IPR013783">
    <property type="entry name" value="Ig-like_fold"/>
</dbReference>
<proteinExistence type="inferred from homology"/>
<dbReference type="InterPro" id="IPR017853">
    <property type="entry name" value="GH"/>
</dbReference>
<dbReference type="GO" id="GO:0008422">
    <property type="term" value="F:beta-glucosidase activity"/>
    <property type="evidence" value="ECO:0007669"/>
    <property type="project" value="TreeGrafter"/>
</dbReference>
<dbReference type="EMBL" id="FODD01000005">
    <property type="protein sequence ID" value="SEN42600.1"/>
    <property type="molecule type" value="Genomic_DNA"/>
</dbReference>
<evidence type="ECO:0000256" key="3">
    <source>
        <dbReference type="ARBA" id="ARBA00022525"/>
    </source>
</evidence>
<evidence type="ECO:0000256" key="7">
    <source>
        <dbReference type="ARBA" id="ARBA00041276"/>
    </source>
</evidence>
<keyword evidence="4 11" id="KW-0732">Signal</keyword>
<dbReference type="OrthoDB" id="9803863at2"/>
<comment type="subcellular location">
    <subcellularLocation>
        <location evidence="1">Secreted</location>
    </subcellularLocation>
</comment>
<dbReference type="Gene3D" id="2.60.40.10">
    <property type="entry name" value="Immunoglobulins"/>
    <property type="match status" value="2"/>
</dbReference>
<feature type="region of interest" description="Disordered" evidence="10">
    <location>
        <begin position="192"/>
        <end position="216"/>
    </location>
</feature>
<evidence type="ECO:0000256" key="10">
    <source>
        <dbReference type="SAM" id="MobiDB-lite"/>
    </source>
</evidence>
<dbReference type="SUPFAM" id="SSF49785">
    <property type="entry name" value="Galactose-binding domain-like"/>
    <property type="match status" value="2"/>
</dbReference>
<evidence type="ECO:0000256" key="1">
    <source>
        <dbReference type="ARBA" id="ARBA00004613"/>
    </source>
</evidence>
<evidence type="ECO:0000256" key="6">
    <source>
        <dbReference type="ARBA" id="ARBA00039579"/>
    </source>
</evidence>
<dbReference type="PROSITE" id="PS50022">
    <property type="entry name" value="FA58C_3"/>
    <property type="match status" value="2"/>
</dbReference>
<dbReference type="InterPro" id="IPR008979">
    <property type="entry name" value="Galactose-bd-like_sf"/>
</dbReference>
<dbReference type="Pfam" id="PF05345">
    <property type="entry name" value="He_PIG"/>
    <property type="match status" value="1"/>
</dbReference>